<accession>A0AAQ3T3T9</accession>
<evidence type="ECO:0000313" key="3">
    <source>
        <dbReference type="Proteomes" id="UP001341281"/>
    </source>
</evidence>
<proteinExistence type="predicted"/>
<protein>
    <submittedName>
        <fullName evidence="2">Uncharacterized protein</fullName>
    </submittedName>
</protein>
<keyword evidence="3" id="KW-1185">Reference proteome</keyword>
<feature type="chain" id="PRO_5042897631" evidence="1">
    <location>
        <begin position="29"/>
        <end position="122"/>
    </location>
</feature>
<evidence type="ECO:0000256" key="1">
    <source>
        <dbReference type="SAM" id="SignalP"/>
    </source>
</evidence>
<organism evidence="2 3">
    <name type="scientific">Paspalum notatum var. saurae</name>
    <dbReference type="NCBI Taxonomy" id="547442"/>
    <lineage>
        <taxon>Eukaryota</taxon>
        <taxon>Viridiplantae</taxon>
        <taxon>Streptophyta</taxon>
        <taxon>Embryophyta</taxon>
        <taxon>Tracheophyta</taxon>
        <taxon>Spermatophyta</taxon>
        <taxon>Magnoliopsida</taxon>
        <taxon>Liliopsida</taxon>
        <taxon>Poales</taxon>
        <taxon>Poaceae</taxon>
        <taxon>PACMAD clade</taxon>
        <taxon>Panicoideae</taxon>
        <taxon>Andropogonodae</taxon>
        <taxon>Paspaleae</taxon>
        <taxon>Paspalinae</taxon>
        <taxon>Paspalum</taxon>
    </lineage>
</organism>
<feature type="signal peptide" evidence="1">
    <location>
        <begin position="1"/>
        <end position="28"/>
    </location>
</feature>
<gene>
    <name evidence="2" type="ORF">U9M48_015527</name>
</gene>
<dbReference type="Proteomes" id="UP001341281">
    <property type="component" value="Chromosome 03"/>
</dbReference>
<sequence>MAERWTITLAVAIFALLSITSHPHQAQGAREATAAGGLAGAAEFVLLETTLPPALAPVNSTTGSDIFCMNCKCCLKNTPPQPCLTTCCFRRSCSGSVCSAPRAVSCGCNGCVYPPPPPPRTK</sequence>
<keyword evidence="1" id="KW-0732">Signal</keyword>
<name>A0AAQ3T3T9_PASNO</name>
<dbReference type="EMBL" id="CP144747">
    <property type="protein sequence ID" value="WVZ66284.1"/>
    <property type="molecule type" value="Genomic_DNA"/>
</dbReference>
<reference evidence="2 3" key="1">
    <citation type="submission" date="2024-02" db="EMBL/GenBank/DDBJ databases">
        <title>High-quality chromosome-scale genome assembly of Pensacola bahiagrass (Paspalum notatum Flugge var. saurae).</title>
        <authorList>
            <person name="Vega J.M."/>
            <person name="Podio M."/>
            <person name="Orjuela J."/>
            <person name="Siena L.A."/>
            <person name="Pessino S.C."/>
            <person name="Combes M.C."/>
            <person name="Mariac C."/>
            <person name="Albertini E."/>
            <person name="Pupilli F."/>
            <person name="Ortiz J.P.A."/>
            <person name="Leblanc O."/>
        </authorList>
    </citation>
    <scope>NUCLEOTIDE SEQUENCE [LARGE SCALE GENOMIC DNA]</scope>
    <source>
        <strain evidence="2">R1</strain>
        <tissue evidence="2">Leaf</tissue>
    </source>
</reference>
<dbReference type="AlphaFoldDB" id="A0AAQ3T3T9"/>
<evidence type="ECO:0000313" key="2">
    <source>
        <dbReference type="EMBL" id="WVZ66284.1"/>
    </source>
</evidence>